<dbReference type="PANTHER" id="PTHR23514:SF13">
    <property type="entry name" value="INNER MEMBRANE PROTEIN YBJJ"/>
    <property type="match status" value="1"/>
</dbReference>
<dbReference type="InterPro" id="IPR036259">
    <property type="entry name" value="MFS_trans_sf"/>
</dbReference>
<keyword evidence="4 6" id="KW-0472">Membrane</keyword>
<gene>
    <name evidence="8" type="ORF">GCU69_16115</name>
</gene>
<feature type="domain" description="Major facilitator superfamily (MFS) profile" evidence="7">
    <location>
        <begin position="19"/>
        <end position="425"/>
    </location>
</feature>
<sequence>MEKDHTTPVASPDRLLRRARLATFAFFGLNGFVMGVWVVHIPAVEDRAGVSHAVLGWLLLLMGAGAFAGLQLCGPLSDRFGARRTVPAAGLLCAGTLVLPGLAGDMTALTAAMVVLGFANGCMDVSMNTHAVQVERGYGRPVMSAFHAVFSVGGVAAALVGARTISWGWSVPLTLGSVGVLGALTALAAAPLLLPPEPGRGEPGSVTPDDAAAPGSADRDHAAADTAGKPAARQPAPRPAKPRTPRRVWGMALLALILMLSEGVAYDWSVLHVQEVLDAPAATAALAYGCFATAMTVGRFTTDRIAARFGPVFVVRYGAGTAAVGLTVVALAPFIPLALVGWTVFGIGLSGCAPQFFSAAGHVDRDASGANVSRVAGLGYMGMLAGPAIIGPMTHLMPLNLTFFLPVAFCVTAVFTAQILRPPSHVASGSGTPAARRGTESAVERSA</sequence>
<evidence type="ECO:0000256" key="5">
    <source>
        <dbReference type="SAM" id="MobiDB-lite"/>
    </source>
</evidence>
<evidence type="ECO:0000259" key="7">
    <source>
        <dbReference type="PROSITE" id="PS50850"/>
    </source>
</evidence>
<accession>A0ABQ7FJE7</accession>
<feature type="transmembrane region" description="Helical" evidence="6">
    <location>
        <begin position="375"/>
        <end position="395"/>
    </location>
</feature>
<dbReference type="RefSeq" id="WP_156206412.1">
    <property type="nucleotide sequence ID" value="NZ_WHPN01000291.1"/>
</dbReference>
<evidence type="ECO:0000256" key="4">
    <source>
        <dbReference type="ARBA" id="ARBA00023136"/>
    </source>
</evidence>
<comment type="caution">
    <text evidence="8">The sequence shown here is derived from an EMBL/GenBank/DDBJ whole genome shotgun (WGS) entry which is preliminary data.</text>
</comment>
<keyword evidence="3 6" id="KW-1133">Transmembrane helix</keyword>
<dbReference type="Proteomes" id="UP000621266">
    <property type="component" value="Unassembled WGS sequence"/>
</dbReference>
<dbReference type="Gene3D" id="1.20.1250.20">
    <property type="entry name" value="MFS general substrate transporter like domains"/>
    <property type="match status" value="2"/>
</dbReference>
<proteinExistence type="predicted"/>
<evidence type="ECO:0000256" key="1">
    <source>
        <dbReference type="ARBA" id="ARBA00004651"/>
    </source>
</evidence>
<dbReference type="PROSITE" id="PS50850">
    <property type="entry name" value="MFS"/>
    <property type="match status" value="1"/>
</dbReference>
<evidence type="ECO:0000256" key="2">
    <source>
        <dbReference type="ARBA" id="ARBA00022692"/>
    </source>
</evidence>
<comment type="subcellular location">
    <subcellularLocation>
        <location evidence="1">Cell membrane</location>
        <topology evidence="1">Multi-pass membrane protein</topology>
    </subcellularLocation>
</comment>
<dbReference type="InterPro" id="IPR020846">
    <property type="entry name" value="MFS_dom"/>
</dbReference>
<feature type="transmembrane region" description="Helical" evidence="6">
    <location>
        <begin position="54"/>
        <end position="73"/>
    </location>
</feature>
<feature type="transmembrane region" description="Helical" evidence="6">
    <location>
        <begin position="281"/>
        <end position="301"/>
    </location>
</feature>
<name>A0ABQ7FJE7_9ACTN</name>
<feature type="transmembrane region" description="Helical" evidence="6">
    <location>
        <begin position="175"/>
        <end position="194"/>
    </location>
</feature>
<evidence type="ECO:0000256" key="6">
    <source>
        <dbReference type="SAM" id="Phobius"/>
    </source>
</evidence>
<keyword evidence="2 6" id="KW-0812">Transmembrane</keyword>
<dbReference type="InterPro" id="IPR011701">
    <property type="entry name" value="MFS"/>
</dbReference>
<feature type="transmembrane region" description="Helical" evidence="6">
    <location>
        <begin position="248"/>
        <end position="269"/>
    </location>
</feature>
<dbReference type="SUPFAM" id="SSF103473">
    <property type="entry name" value="MFS general substrate transporter"/>
    <property type="match status" value="1"/>
</dbReference>
<feature type="transmembrane region" description="Helical" evidence="6">
    <location>
        <begin position="401"/>
        <end position="420"/>
    </location>
</feature>
<feature type="compositionally biased region" description="Basic and acidic residues" evidence="5">
    <location>
        <begin position="437"/>
        <end position="447"/>
    </location>
</feature>
<feature type="transmembrane region" description="Helical" evidence="6">
    <location>
        <begin position="313"/>
        <end position="335"/>
    </location>
</feature>
<dbReference type="Pfam" id="PF07690">
    <property type="entry name" value="MFS_1"/>
    <property type="match status" value="1"/>
</dbReference>
<feature type="transmembrane region" description="Helical" evidence="6">
    <location>
        <begin position="21"/>
        <end position="42"/>
    </location>
</feature>
<evidence type="ECO:0000313" key="8">
    <source>
        <dbReference type="EMBL" id="KAF4408088.1"/>
    </source>
</evidence>
<protein>
    <submittedName>
        <fullName evidence="8">MFS transporter</fullName>
    </submittedName>
</protein>
<keyword evidence="9" id="KW-1185">Reference proteome</keyword>
<organism evidence="8 9">
    <name type="scientific">Streptomyces lycii</name>
    <dbReference type="NCBI Taxonomy" id="2654337"/>
    <lineage>
        <taxon>Bacteria</taxon>
        <taxon>Bacillati</taxon>
        <taxon>Actinomycetota</taxon>
        <taxon>Actinomycetes</taxon>
        <taxon>Kitasatosporales</taxon>
        <taxon>Streptomycetaceae</taxon>
        <taxon>Streptomyces</taxon>
    </lineage>
</organism>
<reference evidence="8 9" key="1">
    <citation type="submission" date="2019-10" db="EMBL/GenBank/DDBJ databases">
        <title>Streptomyces tenebrisbrunneis sp.nov., an endogenous actinomycete isolated from of Lycium ruthenicum.</title>
        <authorList>
            <person name="Ma L."/>
        </authorList>
    </citation>
    <scope>NUCLEOTIDE SEQUENCE [LARGE SCALE GENOMIC DNA]</scope>
    <source>
        <strain evidence="8 9">TRM 66187</strain>
    </source>
</reference>
<dbReference type="InterPro" id="IPR051788">
    <property type="entry name" value="MFS_Transporter"/>
</dbReference>
<feature type="region of interest" description="Disordered" evidence="5">
    <location>
        <begin position="197"/>
        <end position="244"/>
    </location>
</feature>
<dbReference type="PANTHER" id="PTHR23514">
    <property type="entry name" value="BYPASS OF STOP CODON PROTEIN 6"/>
    <property type="match status" value="1"/>
</dbReference>
<feature type="transmembrane region" description="Helical" evidence="6">
    <location>
        <begin position="341"/>
        <end position="363"/>
    </location>
</feature>
<evidence type="ECO:0000313" key="9">
    <source>
        <dbReference type="Proteomes" id="UP000621266"/>
    </source>
</evidence>
<dbReference type="EMBL" id="WHPN01000291">
    <property type="protein sequence ID" value="KAF4408088.1"/>
    <property type="molecule type" value="Genomic_DNA"/>
</dbReference>
<dbReference type="CDD" id="cd17393">
    <property type="entry name" value="MFS_MosC_like"/>
    <property type="match status" value="1"/>
</dbReference>
<evidence type="ECO:0000256" key="3">
    <source>
        <dbReference type="ARBA" id="ARBA00022989"/>
    </source>
</evidence>
<feature type="transmembrane region" description="Helical" evidence="6">
    <location>
        <begin position="148"/>
        <end position="169"/>
    </location>
</feature>
<feature type="region of interest" description="Disordered" evidence="5">
    <location>
        <begin position="425"/>
        <end position="447"/>
    </location>
</feature>